<dbReference type="Pfam" id="PF13620">
    <property type="entry name" value="CarboxypepD_reg"/>
    <property type="match status" value="1"/>
</dbReference>
<organism evidence="1">
    <name type="scientific">marine sediment metagenome</name>
    <dbReference type="NCBI Taxonomy" id="412755"/>
    <lineage>
        <taxon>unclassified sequences</taxon>
        <taxon>metagenomes</taxon>
        <taxon>ecological metagenomes</taxon>
    </lineage>
</organism>
<protein>
    <recommendedName>
        <fullName evidence="2">PEGA domain-containing protein</fullName>
    </recommendedName>
</protein>
<accession>A0A0F9AD56</accession>
<evidence type="ECO:0008006" key="2">
    <source>
        <dbReference type="Google" id="ProtNLM"/>
    </source>
</evidence>
<gene>
    <name evidence="1" type="ORF">LCGC14_2587050</name>
</gene>
<comment type="caution">
    <text evidence="1">The sequence shown here is derived from an EMBL/GenBank/DDBJ whole genome shotgun (WGS) entry which is preliminary data.</text>
</comment>
<dbReference type="InterPro" id="IPR008969">
    <property type="entry name" value="CarboxyPept-like_regulatory"/>
</dbReference>
<sequence length="82" mass="8701">MATITGMVVEKWTRRPVSGVRISVGHYVGVTDAMGRFNIEAPTGNYQVSISKAGFHPTIMPLNLLGATNVGSISIESQVVAL</sequence>
<proteinExistence type="predicted"/>
<name>A0A0F9AD56_9ZZZZ</name>
<dbReference type="AlphaFoldDB" id="A0A0F9AD56"/>
<reference evidence="1" key="1">
    <citation type="journal article" date="2015" name="Nature">
        <title>Complex archaea that bridge the gap between prokaryotes and eukaryotes.</title>
        <authorList>
            <person name="Spang A."/>
            <person name="Saw J.H."/>
            <person name="Jorgensen S.L."/>
            <person name="Zaremba-Niedzwiedzka K."/>
            <person name="Martijn J."/>
            <person name="Lind A.E."/>
            <person name="van Eijk R."/>
            <person name="Schleper C."/>
            <person name="Guy L."/>
            <person name="Ettema T.J."/>
        </authorList>
    </citation>
    <scope>NUCLEOTIDE SEQUENCE</scope>
</reference>
<dbReference type="EMBL" id="LAZR01043333">
    <property type="protein sequence ID" value="KKL07335.1"/>
    <property type="molecule type" value="Genomic_DNA"/>
</dbReference>
<dbReference type="Gene3D" id="2.60.40.1120">
    <property type="entry name" value="Carboxypeptidase-like, regulatory domain"/>
    <property type="match status" value="1"/>
</dbReference>
<evidence type="ECO:0000313" key="1">
    <source>
        <dbReference type="EMBL" id="KKL07335.1"/>
    </source>
</evidence>
<dbReference type="SUPFAM" id="SSF49464">
    <property type="entry name" value="Carboxypeptidase regulatory domain-like"/>
    <property type="match status" value="1"/>
</dbReference>